<organism evidence="1 2">
    <name type="scientific">Allocoprobacillus halotolerans</name>
    <dbReference type="NCBI Taxonomy" id="2944914"/>
    <lineage>
        <taxon>Bacteria</taxon>
        <taxon>Bacillati</taxon>
        <taxon>Bacillota</taxon>
        <taxon>Erysipelotrichia</taxon>
        <taxon>Erysipelotrichales</taxon>
        <taxon>Erysipelotrichaceae</taxon>
        <taxon>Allocoprobacillus</taxon>
    </lineage>
</organism>
<accession>A0ABY5I6V3</accession>
<sequence length="105" mass="12090">MSWKDIKIDDIAEIEKVVAEYEIGEIKKTPWGKFRVKVLEKQSGTFVAITNLMYIDKTGFENAGYGEGSSEEEALEKAIRDLMQWLPDDKELSEKDFTVSDPYDF</sequence>
<evidence type="ECO:0000313" key="2">
    <source>
        <dbReference type="Proteomes" id="UP001060112"/>
    </source>
</evidence>
<evidence type="ECO:0000313" key="1">
    <source>
        <dbReference type="EMBL" id="UTY40507.1"/>
    </source>
</evidence>
<dbReference type="Proteomes" id="UP001060112">
    <property type="component" value="Chromosome"/>
</dbReference>
<dbReference type="EMBL" id="CP101620">
    <property type="protein sequence ID" value="UTY40507.1"/>
    <property type="molecule type" value="Genomic_DNA"/>
</dbReference>
<gene>
    <name evidence="1" type="ORF">NMU03_06935</name>
</gene>
<reference evidence="1" key="1">
    <citation type="submission" date="2022-07" db="EMBL/GenBank/DDBJ databases">
        <title>Faecal culturing of patients with breast cancer.</title>
        <authorList>
            <person name="Teng N.M.Y."/>
            <person name="Kiu R."/>
            <person name="Evans R."/>
            <person name="Baker D.J."/>
            <person name="Zenner C."/>
            <person name="Robinson S.D."/>
            <person name="Hall L.J."/>
        </authorList>
    </citation>
    <scope>NUCLEOTIDE SEQUENCE</scope>
    <source>
        <strain evidence="1">LH1062</strain>
    </source>
</reference>
<proteinExistence type="predicted"/>
<protein>
    <submittedName>
        <fullName evidence="1">Uncharacterized protein</fullName>
    </submittedName>
</protein>
<name>A0ABY5I6V3_9FIRM</name>
<dbReference type="RefSeq" id="WP_290141932.1">
    <property type="nucleotide sequence ID" value="NZ_CP101620.1"/>
</dbReference>
<keyword evidence="2" id="KW-1185">Reference proteome</keyword>